<protein>
    <submittedName>
        <fullName evidence="2">Uncharacterized protein</fullName>
    </submittedName>
</protein>
<keyword evidence="1" id="KW-0472">Membrane</keyword>
<organism evidence="2">
    <name type="scientific">bioreactor metagenome</name>
    <dbReference type="NCBI Taxonomy" id="1076179"/>
    <lineage>
        <taxon>unclassified sequences</taxon>
        <taxon>metagenomes</taxon>
        <taxon>ecological metagenomes</taxon>
    </lineage>
</organism>
<accession>A0A644VCW6</accession>
<dbReference type="AlphaFoldDB" id="A0A644VCW6"/>
<gene>
    <name evidence="2" type="ORF">SDC9_35005</name>
</gene>
<comment type="caution">
    <text evidence="2">The sequence shown here is derived from an EMBL/GenBank/DDBJ whole genome shotgun (WGS) entry which is preliminary data.</text>
</comment>
<dbReference type="EMBL" id="VSSQ01000269">
    <property type="protein sequence ID" value="MPL88975.1"/>
    <property type="molecule type" value="Genomic_DNA"/>
</dbReference>
<sequence>MNKDPNHAKKYGYILLVVLILLLFILFAPLMVEYTGILDSKSMILTYSSYPEKPINHVWNESGYAILNITDDDFKKYPEIKELFLTRDTSIKKSDPRTDNPVLNSVQVLTRQRIDEIREKYCIHRILYWEGEYYQAGIPYS</sequence>
<evidence type="ECO:0000256" key="1">
    <source>
        <dbReference type="SAM" id="Phobius"/>
    </source>
</evidence>
<keyword evidence="1" id="KW-0812">Transmembrane</keyword>
<feature type="transmembrane region" description="Helical" evidence="1">
    <location>
        <begin position="12"/>
        <end position="32"/>
    </location>
</feature>
<name>A0A644VCW6_9ZZZZ</name>
<evidence type="ECO:0000313" key="2">
    <source>
        <dbReference type="EMBL" id="MPL88975.1"/>
    </source>
</evidence>
<reference evidence="2" key="1">
    <citation type="submission" date="2019-08" db="EMBL/GenBank/DDBJ databases">
        <authorList>
            <person name="Kucharzyk K."/>
            <person name="Murdoch R.W."/>
            <person name="Higgins S."/>
            <person name="Loffler F."/>
        </authorList>
    </citation>
    <scope>NUCLEOTIDE SEQUENCE</scope>
</reference>
<keyword evidence="1" id="KW-1133">Transmembrane helix</keyword>
<proteinExistence type="predicted"/>